<gene>
    <name evidence="5" type="ORF">ACFFJP_09225</name>
</gene>
<evidence type="ECO:0000313" key="5">
    <source>
        <dbReference type="EMBL" id="MFC0048470.1"/>
    </source>
</evidence>
<dbReference type="SMART" id="SM00062">
    <property type="entry name" value="PBPb"/>
    <property type="match status" value="1"/>
</dbReference>
<evidence type="ECO:0000256" key="3">
    <source>
        <dbReference type="SAM" id="SignalP"/>
    </source>
</evidence>
<feature type="chain" id="PRO_5046672772" evidence="3">
    <location>
        <begin position="21"/>
        <end position="246"/>
    </location>
</feature>
<name>A0ABV6BC64_9GAMM</name>
<dbReference type="PANTHER" id="PTHR35936">
    <property type="entry name" value="MEMBRANE-BOUND LYTIC MUREIN TRANSGLYCOSYLASE F"/>
    <property type="match status" value="1"/>
</dbReference>
<evidence type="ECO:0000313" key="6">
    <source>
        <dbReference type="Proteomes" id="UP001589813"/>
    </source>
</evidence>
<organism evidence="5 6">
    <name type="scientific">Rheinheimera tilapiae</name>
    <dbReference type="NCBI Taxonomy" id="875043"/>
    <lineage>
        <taxon>Bacteria</taxon>
        <taxon>Pseudomonadati</taxon>
        <taxon>Pseudomonadota</taxon>
        <taxon>Gammaproteobacteria</taxon>
        <taxon>Chromatiales</taxon>
        <taxon>Chromatiaceae</taxon>
        <taxon>Rheinheimera</taxon>
    </lineage>
</organism>
<keyword evidence="2 3" id="KW-0732">Signal</keyword>
<comment type="caution">
    <text evidence="5">The sequence shown here is derived from an EMBL/GenBank/DDBJ whole genome shotgun (WGS) entry which is preliminary data.</text>
</comment>
<keyword evidence="6" id="KW-1185">Reference proteome</keyword>
<dbReference type="RefSeq" id="WP_377242690.1">
    <property type="nucleotide sequence ID" value="NZ_JBHLXP010000001.1"/>
</dbReference>
<proteinExistence type="inferred from homology"/>
<dbReference type="Pfam" id="PF00497">
    <property type="entry name" value="SBP_bac_3"/>
    <property type="match status" value="1"/>
</dbReference>
<comment type="similarity">
    <text evidence="1">Belongs to the bacterial solute-binding protein 3 family.</text>
</comment>
<evidence type="ECO:0000259" key="4">
    <source>
        <dbReference type="SMART" id="SM00062"/>
    </source>
</evidence>
<protein>
    <submittedName>
        <fullName evidence="5">Substrate-binding periplasmic protein</fullName>
    </submittedName>
</protein>
<dbReference type="SUPFAM" id="SSF53850">
    <property type="entry name" value="Periplasmic binding protein-like II"/>
    <property type="match status" value="1"/>
</dbReference>
<sequence length="246" mass="28611">MRWIFLCCCVLYAWPRWVLACELRVQVSDFPPYSYQKDGEWRGSRVVLSQRLAQKLNCGVRFYDVPWARALVLLQQGDLDLMFNLTPTPAREAFLWFSRPHHLERLAFATTMTDPQWQQLQDLSKLAEFPGIIALTQGSYMGQPMMELLQQSKFRQKTLEVAERRVKNELVLKDRAQGLVEDLDYLKFAITNFPEYQQLTITPLRLSQTKVSAGFSKNSVLFKQKQQLVQAIAELDAEGLWFSELP</sequence>
<dbReference type="EMBL" id="JBHLXP010000001">
    <property type="protein sequence ID" value="MFC0048470.1"/>
    <property type="molecule type" value="Genomic_DNA"/>
</dbReference>
<dbReference type="InterPro" id="IPR001638">
    <property type="entry name" value="Solute-binding_3/MltF_N"/>
</dbReference>
<feature type="domain" description="Solute-binding protein family 3/N-terminal" evidence="4">
    <location>
        <begin position="22"/>
        <end position="245"/>
    </location>
</feature>
<dbReference type="PANTHER" id="PTHR35936:SF19">
    <property type="entry name" value="AMINO-ACID-BINDING PROTEIN YXEM-RELATED"/>
    <property type="match status" value="1"/>
</dbReference>
<dbReference type="Proteomes" id="UP001589813">
    <property type="component" value="Unassembled WGS sequence"/>
</dbReference>
<feature type="signal peptide" evidence="3">
    <location>
        <begin position="1"/>
        <end position="20"/>
    </location>
</feature>
<dbReference type="Gene3D" id="3.40.190.10">
    <property type="entry name" value="Periplasmic binding protein-like II"/>
    <property type="match status" value="2"/>
</dbReference>
<reference evidence="5 6" key="1">
    <citation type="submission" date="2024-09" db="EMBL/GenBank/DDBJ databases">
        <authorList>
            <person name="Sun Q."/>
            <person name="Mori K."/>
        </authorList>
    </citation>
    <scope>NUCLEOTIDE SEQUENCE [LARGE SCALE GENOMIC DNA]</scope>
    <source>
        <strain evidence="5 6">KCTC 23315</strain>
    </source>
</reference>
<evidence type="ECO:0000256" key="2">
    <source>
        <dbReference type="ARBA" id="ARBA00022729"/>
    </source>
</evidence>
<evidence type="ECO:0000256" key="1">
    <source>
        <dbReference type="ARBA" id="ARBA00010333"/>
    </source>
</evidence>
<accession>A0ABV6BC64</accession>